<reference evidence="3 4" key="1">
    <citation type="submission" date="2024-08" db="EMBL/GenBank/DDBJ databases">
        <authorList>
            <person name="Feng Z."/>
            <person name="Ronholm J."/>
        </authorList>
    </citation>
    <scope>NUCLEOTIDE SEQUENCE [LARGE SCALE GENOMIC DNA]</scope>
    <source>
        <strain evidence="3 4">4-AB0-8</strain>
    </source>
</reference>
<feature type="chain" id="PRO_5045296441" evidence="2">
    <location>
        <begin position="27"/>
        <end position="359"/>
    </location>
</feature>
<keyword evidence="1 2" id="KW-0732">Signal</keyword>
<dbReference type="GeneID" id="300071317"/>
<keyword evidence="4" id="KW-1185">Reference proteome</keyword>
<dbReference type="SUPFAM" id="SSF53850">
    <property type="entry name" value="Periplasmic binding protein-like II"/>
    <property type="match status" value="1"/>
</dbReference>
<dbReference type="PIRSF" id="PIRSF039026">
    <property type="entry name" value="SiaP"/>
    <property type="match status" value="1"/>
</dbReference>
<feature type="signal peptide" evidence="2">
    <location>
        <begin position="1"/>
        <end position="26"/>
    </location>
</feature>
<dbReference type="InterPro" id="IPR006311">
    <property type="entry name" value="TAT_signal"/>
</dbReference>
<evidence type="ECO:0000256" key="2">
    <source>
        <dbReference type="SAM" id="SignalP"/>
    </source>
</evidence>
<dbReference type="Proteomes" id="UP001567350">
    <property type="component" value="Unassembled WGS sequence"/>
</dbReference>
<evidence type="ECO:0000313" key="4">
    <source>
        <dbReference type="Proteomes" id="UP001567350"/>
    </source>
</evidence>
<evidence type="ECO:0000313" key="3">
    <source>
        <dbReference type="EMBL" id="MEZ2740381.1"/>
    </source>
</evidence>
<proteinExistence type="predicted"/>
<dbReference type="Pfam" id="PF03480">
    <property type="entry name" value="DctP"/>
    <property type="match status" value="1"/>
</dbReference>
<dbReference type="RefSeq" id="WP_284213954.1">
    <property type="nucleotide sequence ID" value="NZ_DALYTO010000003.1"/>
</dbReference>
<dbReference type="InterPro" id="IPR018389">
    <property type="entry name" value="DctP_fam"/>
</dbReference>
<dbReference type="NCBIfam" id="NF037995">
    <property type="entry name" value="TRAP_S1"/>
    <property type="match status" value="1"/>
</dbReference>
<dbReference type="PROSITE" id="PS51318">
    <property type="entry name" value="TAT"/>
    <property type="match status" value="1"/>
</dbReference>
<dbReference type="PANTHER" id="PTHR33376:SF5">
    <property type="entry name" value="EXTRACYTOPLASMIC SOLUTE RECEPTOR PROTEIN"/>
    <property type="match status" value="1"/>
</dbReference>
<dbReference type="Gene3D" id="3.40.190.170">
    <property type="entry name" value="Bacterial extracellular solute-binding protein, family 7"/>
    <property type="match status" value="1"/>
</dbReference>
<dbReference type="InterPro" id="IPR026289">
    <property type="entry name" value="SBP_TakP-like"/>
</dbReference>
<organism evidence="3 4">
    <name type="scientific">Comamonas jiangduensis</name>
    <dbReference type="NCBI Taxonomy" id="1194168"/>
    <lineage>
        <taxon>Bacteria</taxon>
        <taxon>Pseudomonadati</taxon>
        <taxon>Pseudomonadota</taxon>
        <taxon>Betaproteobacteria</taxon>
        <taxon>Burkholderiales</taxon>
        <taxon>Comamonadaceae</taxon>
        <taxon>Comamonas</taxon>
    </lineage>
</organism>
<name>A0ABV4IGQ5_9BURK</name>
<comment type="caution">
    <text evidence="3">The sequence shown here is derived from an EMBL/GenBank/DDBJ whole genome shotgun (WGS) entry which is preliminary data.</text>
</comment>
<evidence type="ECO:0000256" key="1">
    <source>
        <dbReference type="ARBA" id="ARBA00022729"/>
    </source>
</evidence>
<dbReference type="Gene3D" id="3.40.190.10">
    <property type="entry name" value="Periplasmic binding protein-like II"/>
    <property type="match status" value="1"/>
</dbReference>
<accession>A0ABV4IGQ5</accession>
<dbReference type="EMBL" id="JBGJLR010000015">
    <property type="protein sequence ID" value="MEZ2740381.1"/>
    <property type="molecule type" value="Genomic_DNA"/>
</dbReference>
<dbReference type="InterPro" id="IPR038404">
    <property type="entry name" value="TRAP_DctP_sf"/>
</dbReference>
<protein>
    <submittedName>
        <fullName evidence="3">TRAP transporter substrate-binding protein</fullName>
    </submittedName>
</protein>
<dbReference type="PANTHER" id="PTHR33376">
    <property type="match status" value="1"/>
</dbReference>
<gene>
    <name evidence="3" type="ORF">ACBP88_13145</name>
</gene>
<sequence length="359" mass="39632">MDRRSMLKNAGIAGVLAAAAAPAVHAQPALRWRIASSFPKSLDTIYGAADVFAQSVKAQTGGKFEITVHQAGELMPAFNVVDGVQNGSVEVAHTAPYYFFGKNEVFAIGGAIPFGMNSRQLTSWMVDGNGAKLMAEFYAKYNIVPFSCGNTGAQMGGWFRKEIKTPEDIKGLKFRVGGFAGKVLEKLGAVPQNIPAGEIYQSLEKGTIDAAEWIGPYDDLKLGLNKVAPFYYYPGWWEGSLNLSLYINDKAFNSLNNEYKAIVRAAAMEAHVTCQARYDARNPAALKQLVAAKAKVLPFPQSVMDASFKATMELYQSLDTSNPDWKKVYADYRNFQRDQVLWFRFAEGRFDNFMSSQKL</sequence>